<evidence type="ECO:0000256" key="1">
    <source>
        <dbReference type="SAM" id="MobiDB-lite"/>
    </source>
</evidence>
<dbReference type="CDD" id="cd03801">
    <property type="entry name" value="GT4_PimA-like"/>
    <property type="match status" value="1"/>
</dbReference>
<keyword evidence="3" id="KW-1185">Reference proteome</keyword>
<dbReference type="InterPro" id="IPR027417">
    <property type="entry name" value="P-loop_NTPase"/>
</dbReference>
<dbReference type="EMBL" id="RBQF01000152">
    <property type="protein sequence ID" value="RMP10061.1"/>
    <property type="molecule type" value="Genomic_DNA"/>
</dbReference>
<evidence type="ECO:0000313" key="3">
    <source>
        <dbReference type="Proteomes" id="UP000276587"/>
    </source>
</evidence>
<gene>
    <name evidence="2" type="ORF">ALQ29_01195</name>
</gene>
<dbReference type="Gene3D" id="3.40.50.2000">
    <property type="entry name" value="Glycogen Phosphorylase B"/>
    <property type="match status" value="2"/>
</dbReference>
<evidence type="ECO:0000313" key="2">
    <source>
        <dbReference type="EMBL" id="RMP10061.1"/>
    </source>
</evidence>
<proteinExistence type="predicted"/>
<dbReference type="Gene3D" id="1.25.40.10">
    <property type="entry name" value="Tetratricopeptide repeat domain"/>
    <property type="match status" value="1"/>
</dbReference>
<feature type="compositionally biased region" description="Basic and acidic residues" evidence="1">
    <location>
        <begin position="661"/>
        <end position="681"/>
    </location>
</feature>
<dbReference type="PANTHER" id="PTHR12526">
    <property type="entry name" value="GLYCOSYLTRANSFERASE"/>
    <property type="match status" value="1"/>
</dbReference>
<feature type="region of interest" description="Disordered" evidence="1">
    <location>
        <begin position="660"/>
        <end position="681"/>
    </location>
</feature>
<dbReference type="RefSeq" id="WP_064054195.1">
    <property type="nucleotide sequence ID" value="NZ_RBPW01000258.1"/>
</dbReference>
<protein>
    <submittedName>
        <fullName evidence="2">Uncharacterized protein</fullName>
    </submittedName>
</protein>
<dbReference type="AlphaFoldDB" id="A0A3M4AT94"/>
<sequence>MLGEKHREIANWLVDNWSTDNRRICVIEGFSGVGKSEVASEVERRISIGARIDAPESGEIDDLMLDLSQQLAVQGHLELANAIDSGTSTELAFEQVLLKPVHIVIDEFQRMVDMATGTPYSRMAALIERVSKRAAPGRLLLLSHHALDKTRRWGERVEFKTLTGLSPEEGADLLGQLLASRGREADIPSSRRPEVSRWLGGNPRAIRVLVGCLEQEALDDLTGVLPEAWEARDQEVSQGLISKLERELLVRALENLDGACASTLEKLSVYRKAVTVDGIMRVLSPALALDYFLAELSSRFLLEQHAGWYSLNPIVREISRHRLKQNSRETLVAHRAAAGNYTRHFAAKKIVNAAGKLGGAFVEARYHLVQADDLAELSDIARRFGVHLCSVYRWNTPEAQGETQRDEIISVLSAYLEYEGPNAMEYHLARLLYTRNRPGDYQRALEHVRRSTGPHAWAAAWVLRLRLEAEVADIELMLQAAQQGFEMVPAEANLFAIYQIAADLLTEAGRVPEAIDLLEEGISKISPSKGLYSLYLAEADLLVSTGEAGDAILLLRQALIKIPVEYNLYAIYVRVSQILVTEERTVEAIDLLRDATVRIPTNKGLFAIYLSLAEALSAQGEKSEAIRALEEGVQKVTTGHDRTSVQTALKRLIEAPSPSEEIAKLDNERPSSESSLDKRFNDSTPAGRCLHILTLGTEWESRHGGLSTFNRELSIALAAAGHQVVCIVPESTVKERNAAEAAGVHLVSPSPEFGLEGSEKLLLNTQLPENFHPVLIIGHDRKTGPHANVLTQRYKNTKFVLFIHTRPEDIEWHKDKLGPDDTATTAEARRHLLKQLAGSAALVVGVGPKLTKSAETLVYLADPQPIVHQLNPGFSVSSRPARLPPEIQCLLLGRAEDWTLKGLDIAAKALGEVNRRNRIESAPRLVVRGAPIGTGQDLRVRLIEFAGGKLDVEVRDYSPNLALLQQDILMSSLVLMPSRSEGFGLVALEAIAANTPVLVSDRSGLATLLKELLGKEAHSMIVETRDDLLWSAQEWERAIEAVLIDRNAAFSRAKALRVKLNDTFDWQDAIRQLEKVWTPLLADL</sequence>
<dbReference type="SUPFAM" id="SSF48452">
    <property type="entry name" value="TPR-like"/>
    <property type="match status" value="1"/>
</dbReference>
<dbReference type="Pfam" id="PF20706">
    <property type="entry name" value="GT4-conflict"/>
    <property type="match status" value="1"/>
</dbReference>
<dbReference type="InterPro" id="IPR011990">
    <property type="entry name" value="TPR-like_helical_dom_sf"/>
</dbReference>
<comment type="caution">
    <text evidence="2">The sequence shown here is derived from an EMBL/GenBank/DDBJ whole genome shotgun (WGS) entry which is preliminary data.</text>
</comment>
<accession>A0A3M4AT94</accession>
<reference evidence="2 3" key="1">
    <citation type="submission" date="2018-08" db="EMBL/GenBank/DDBJ databases">
        <title>Recombination of ecologically and evolutionarily significant loci maintains genetic cohesion in the Pseudomonas syringae species complex.</title>
        <authorList>
            <person name="Dillon M."/>
            <person name="Thakur S."/>
            <person name="Almeida R.N.D."/>
            <person name="Weir B.S."/>
            <person name="Guttman D.S."/>
        </authorList>
    </citation>
    <scope>NUCLEOTIDE SEQUENCE [LARGE SCALE GENOMIC DNA]</scope>
    <source>
        <strain evidence="2 3">ICMP 3555</strain>
    </source>
</reference>
<organism evidence="2 3">
    <name type="scientific">Pseudomonas marginalis pv. marginalis</name>
    <dbReference type="NCBI Taxonomy" id="97473"/>
    <lineage>
        <taxon>Bacteria</taxon>
        <taxon>Pseudomonadati</taxon>
        <taxon>Pseudomonadota</taxon>
        <taxon>Gammaproteobacteria</taxon>
        <taxon>Pseudomonadales</taxon>
        <taxon>Pseudomonadaceae</taxon>
        <taxon>Pseudomonas</taxon>
    </lineage>
</organism>
<name>A0A3M4AT94_PSEMA</name>
<dbReference type="Proteomes" id="UP000276587">
    <property type="component" value="Unassembled WGS sequence"/>
</dbReference>
<dbReference type="SUPFAM" id="SSF52540">
    <property type="entry name" value="P-loop containing nucleoside triphosphate hydrolases"/>
    <property type="match status" value="1"/>
</dbReference>
<dbReference type="SUPFAM" id="SSF53756">
    <property type="entry name" value="UDP-Glycosyltransferase/glycogen phosphorylase"/>
    <property type="match status" value="1"/>
</dbReference>